<protein>
    <submittedName>
        <fullName evidence="2">Unannotated protein</fullName>
    </submittedName>
</protein>
<sequence>MTENPQPTTRTWRDRLPRRLPSGRKAVAAGAVVAALAVGGAGFGAGYAVADSGSTDTATTQTTDDWGDRGFPGDGAGRGPMGEVPGGEMGDQAPDLDGDGQPDTETDSDSSDSSSQNS</sequence>
<dbReference type="EMBL" id="CAFBMW010000006">
    <property type="protein sequence ID" value="CAB4926751.1"/>
    <property type="molecule type" value="Genomic_DNA"/>
</dbReference>
<accession>A0A6J7I7T6</accession>
<feature type="compositionally biased region" description="Gly residues" evidence="1">
    <location>
        <begin position="70"/>
        <end position="89"/>
    </location>
</feature>
<feature type="compositionally biased region" description="Low complexity" evidence="1">
    <location>
        <begin position="46"/>
        <end position="64"/>
    </location>
</feature>
<dbReference type="AlphaFoldDB" id="A0A6J7I7T6"/>
<feature type="compositionally biased region" description="Acidic residues" evidence="1">
    <location>
        <begin position="94"/>
        <end position="110"/>
    </location>
</feature>
<name>A0A6J7I7T6_9ZZZZ</name>
<organism evidence="2">
    <name type="scientific">freshwater metagenome</name>
    <dbReference type="NCBI Taxonomy" id="449393"/>
    <lineage>
        <taxon>unclassified sequences</taxon>
        <taxon>metagenomes</taxon>
        <taxon>ecological metagenomes</taxon>
    </lineage>
</organism>
<proteinExistence type="predicted"/>
<reference evidence="2" key="1">
    <citation type="submission" date="2020-05" db="EMBL/GenBank/DDBJ databases">
        <authorList>
            <person name="Chiriac C."/>
            <person name="Salcher M."/>
            <person name="Ghai R."/>
            <person name="Kavagutti S V."/>
        </authorList>
    </citation>
    <scope>NUCLEOTIDE SEQUENCE</scope>
</reference>
<evidence type="ECO:0000313" key="2">
    <source>
        <dbReference type="EMBL" id="CAB4926751.1"/>
    </source>
</evidence>
<feature type="region of interest" description="Disordered" evidence="1">
    <location>
        <begin position="1"/>
        <end position="26"/>
    </location>
</feature>
<gene>
    <name evidence="2" type="ORF">UFOPK3662_00970</name>
</gene>
<feature type="region of interest" description="Disordered" evidence="1">
    <location>
        <begin position="44"/>
        <end position="118"/>
    </location>
</feature>
<evidence type="ECO:0000256" key="1">
    <source>
        <dbReference type="SAM" id="MobiDB-lite"/>
    </source>
</evidence>
<feature type="compositionally biased region" description="Polar residues" evidence="1">
    <location>
        <begin position="1"/>
        <end position="10"/>
    </location>
</feature>